<name>A0A0A9G263_ARUDO</name>
<reference evidence="1" key="1">
    <citation type="submission" date="2014-09" db="EMBL/GenBank/DDBJ databases">
        <authorList>
            <person name="Magalhaes I.L.F."/>
            <person name="Oliveira U."/>
            <person name="Santos F.R."/>
            <person name="Vidigal T.H.D.A."/>
            <person name="Brescovit A.D."/>
            <person name="Santos A.J."/>
        </authorList>
    </citation>
    <scope>NUCLEOTIDE SEQUENCE</scope>
    <source>
        <tissue evidence="1">Shoot tissue taken approximately 20 cm above the soil surface</tissue>
    </source>
</reference>
<accession>A0A0A9G263</accession>
<dbReference type="AlphaFoldDB" id="A0A0A9G263"/>
<dbReference type="EMBL" id="GBRH01183153">
    <property type="protein sequence ID" value="JAE14743.1"/>
    <property type="molecule type" value="Transcribed_RNA"/>
</dbReference>
<reference evidence="1" key="2">
    <citation type="journal article" date="2015" name="Data Brief">
        <title>Shoot transcriptome of the giant reed, Arundo donax.</title>
        <authorList>
            <person name="Barrero R.A."/>
            <person name="Guerrero F.D."/>
            <person name="Moolhuijzen P."/>
            <person name="Goolsby J.A."/>
            <person name="Tidwell J."/>
            <person name="Bellgard S.E."/>
            <person name="Bellgard M.I."/>
        </authorList>
    </citation>
    <scope>NUCLEOTIDE SEQUENCE</scope>
    <source>
        <tissue evidence="1">Shoot tissue taken approximately 20 cm above the soil surface</tissue>
    </source>
</reference>
<proteinExistence type="predicted"/>
<protein>
    <submittedName>
        <fullName evidence="1">Uncharacterized protein</fullName>
    </submittedName>
</protein>
<organism evidence="1">
    <name type="scientific">Arundo donax</name>
    <name type="common">Giant reed</name>
    <name type="synonym">Donax arundinaceus</name>
    <dbReference type="NCBI Taxonomy" id="35708"/>
    <lineage>
        <taxon>Eukaryota</taxon>
        <taxon>Viridiplantae</taxon>
        <taxon>Streptophyta</taxon>
        <taxon>Embryophyta</taxon>
        <taxon>Tracheophyta</taxon>
        <taxon>Spermatophyta</taxon>
        <taxon>Magnoliopsida</taxon>
        <taxon>Liliopsida</taxon>
        <taxon>Poales</taxon>
        <taxon>Poaceae</taxon>
        <taxon>PACMAD clade</taxon>
        <taxon>Arundinoideae</taxon>
        <taxon>Arundineae</taxon>
        <taxon>Arundo</taxon>
    </lineage>
</organism>
<evidence type="ECO:0000313" key="1">
    <source>
        <dbReference type="EMBL" id="JAE14743.1"/>
    </source>
</evidence>
<sequence length="61" mass="7354">MYSLQQIYCFSLVHNTRPYQFRSLDTTSVQQQLNCHSGEQEVMRIISGKRSDQFRNYMLLY</sequence>